<organism evidence="1 2">
    <name type="scientific">Coemansia biformis</name>
    <dbReference type="NCBI Taxonomy" id="1286918"/>
    <lineage>
        <taxon>Eukaryota</taxon>
        <taxon>Fungi</taxon>
        <taxon>Fungi incertae sedis</taxon>
        <taxon>Zoopagomycota</taxon>
        <taxon>Kickxellomycotina</taxon>
        <taxon>Kickxellomycetes</taxon>
        <taxon>Kickxellales</taxon>
        <taxon>Kickxellaceae</taxon>
        <taxon>Coemansia</taxon>
    </lineage>
</organism>
<feature type="non-terminal residue" evidence="1">
    <location>
        <position position="121"/>
    </location>
</feature>
<proteinExistence type="predicted"/>
<sequence length="121" mass="13692">MGLKSISIPDVDPDEHIVELIRSSSQSLERLHIGHVTEFDIVCLVANSRSPEQSLVYPHLKHLVIDSFIRGASLPQLWSNPFPALETLRCQYLPTRMASFVLRENRACLRHLAIDMTTMLG</sequence>
<accession>A0A9W7XY98</accession>
<reference evidence="1" key="1">
    <citation type="submission" date="2022-07" db="EMBL/GenBank/DDBJ databases">
        <title>Phylogenomic reconstructions and comparative analyses of Kickxellomycotina fungi.</title>
        <authorList>
            <person name="Reynolds N.K."/>
            <person name="Stajich J.E."/>
            <person name="Barry K."/>
            <person name="Grigoriev I.V."/>
            <person name="Crous P."/>
            <person name="Smith M.E."/>
        </authorList>
    </citation>
    <scope>NUCLEOTIDE SEQUENCE</scope>
    <source>
        <strain evidence="1">BCRC 34381</strain>
    </source>
</reference>
<dbReference type="Proteomes" id="UP001143981">
    <property type="component" value="Unassembled WGS sequence"/>
</dbReference>
<comment type="caution">
    <text evidence="1">The sequence shown here is derived from an EMBL/GenBank/DDBJ whole genome shotgun (WGS) entry which is preliminary data.</text>
</comment>
<gene>
    <name evidence="1" type="ORF">LPJ61_005843</name>
</gene>
<evidence type="ECO:0000313" key="2">
    <source>
        <dbReference type="Proteomes" id="UP001143981"/>
    </source>
</evidence>
<name>A0A9W7XY98_9FUNG</name>
<dbReference type="AlphaFoldDB" id="A0A9W7XY98"/>
<dbReference type="EMBL" id="JANBOI010002254">
    <property type="protein sequence ID" value="KAJ1723256.1"/>
    <property type="molecule type" value="Genomic_DNA"/>
</dbReference>
<keyword evidence="2" id="KW-1185">Reference proteome</keyword>
<protein>
    <submittedName>
        <fullName evidence="1">Uncharacterized protein</fullName>
    </submittedName>
</protein>
<evidence type="ECO:0000313" key="1">
    <source>
        <dbReference type="EMBL" id="KAJ1723256.1"/>
    </source>
</evidence>